<dbReference type="EMBL" id="MK757449">
    <property type="protein sequence ID" value="QCG78304.1"/>
    <property type="molecule type" value="Genomic_DNA"/>
</dbReference>
<accession>A0A4D6TBW2</accession>
<dbReference type="KEGG" id="vg:55615757"/>
<dbReference type="RefSeq" id="YP_009845399.1">
    <property type="nucleotide sequence ID" value="NC_048761.1"/>
</dbReference>
<sequence>MIMARIITTEQPVVVYKERRLEIASESLARLSVGDIEDGTASFRRKEQIPDEVLGKTVKGENAWDVDVIIWGWWEITV</sequence>
<dbReference type="Proteomes" id="UP000298784">
    <property type="component" value="Segment"/>
</dbReference>
<evidence type="ECO:0000313" key="1">
    <source>
        <dbReference type="EMBL" id="QCG78304.1"/>
    </source>
</evidence>
<protein>
    <submittedName>
        <fullName evidence="1">Uncharacterized protein</fullName>
    </submittedName>
</protein>
<proteinExistence type="predicted"/>
<organism evidence="1 2">
    <name type="scientific">Microbacterium phage Akoni</name>
    <dbReference type="NCBI Taxonomy" id="2565510"/>
    <lineage>
        <taxon>Viruses</taxon>
        <taxon>Duplodnaviria</taxon>
        <taxon>Heunggongvirae</taxon>
        <taxon>Uroviricota</taxon>
        <taxon>Caudoviricetes</taxon>
        <taxon>Eekayvirinae</taxon>
        <taxon>Akonivirus</taxon>
        <taxon>Akonivirus akoni</taxon>
    </lineage>
</organism>
<keyword evidence="2" id="KW-1185">Reference proteome</keyword>
<gene>
    <name evidence="1" type="primary">18</name>
    <name evidence="1" type="ORF">SEA_AKONI_18</name>
</gene>
<reference evidence="1 2" key="1">
    <citation type="submission" date="2019-04" db="EMBL/GenBank/DDBJ databases">
        <authorList>
            <person name="Fakhre F."/>
            <person name="Gonzalez R.M."/>
            <person name="Howells E.K."/>
            <person name="Otero L.A."/>
            <person name="Pegoraro K.N."/>
            <person name="Robichaux K.C."/>
            <person name="Rodier A."/>
            <person name="Sadowski C.L."/>
            <person name="Carter V.P."/>
            <person name="Gray A.D."/>
            <person name="Klein G.C."/>
            <person name="Lebosada C."/>
            <person name="Miklaszewski C.M."/>
            <person name="Sutton S.N."/>
            <person name="Pollenz R.S."/>
            <person name="Garlena R.A."/>
            <person name="Russell D.A."/>
            <person name="Pope W.H."/>
            <person name="Jacobs-Sera D."/>
            <person name="Hatfull G.F."/>
        </authorList>
    </citation>
    <scope>NUCLEOTIDE SEQUENCE [LARGE SCALE GENOMIC DNA]</scope>
</reference>
<dbReference type="GeneID" id="55615757"/>
<evidence type="ECO:0000313" key="2">
    <source>
        <dbReference type="Proteomes" id="UP000298784"/>
    </source>
</evidence>
<name>A0A4D6TBW2_9CAUD</name>